<feature type="region of interest" description="Disordered" evidence="1">
    <location>
        <begin position="110"/>
        <end position="145"/>
    </location>
</feature>
<protein>
    <submittedName>
        <fullName evidence="2">RhtB family transporter</fullName>
    </submittedName>
</protein>
<reference evidence="2" key="1">
    <citation type="submission" date="2020-02" db="EMBL/GenBank/DDBJ databases">
        <authorList>
            <person name="Meier V. D."/>
        </authorList>
    </citation>
    <scope>NUCLEOTIDE SEQUENCE</scope>
    <source>
        <strain evidence="2">AVDCRST_MAG27</strain>
    </source>
</reference>
<sequence length="217" mass="23208">ARCEPARPLCRGGPAARRHAWPRHLLRRGADSCRRPGGRRLLQLRDGPRRHGPCRCGRPRRLCHPARQRGALHRAEAGGGRLPHLGGAAHDQLRAPGCLGRLAGRGRGAARRAAAGVPGGRAGRGSEPEDSGLLPGFRAAIPGPGRGLRRLAVRRARLRVGRAQHPRRHRGRLRGGAPPGRRGRASGPGPPPRGDLGRRHDRARHRACPGAASSRSL</sequence>
<feature type="non-terminal residue" evidence="2">
    <location>
        <position position="1"/>
    </location>
</feature>
<feature type="region of interest" description="Disordered" evidence="1">
    <location>
        <begin position="30"/>
        <end position="57"/>
    </location>
</feature>
<feature type="compositionally biased region" description="Basic residues" evidence="1">
    <location>
        <begin position="157"/>
        <end position="173"/>
    </location>
</feature>
<organism evidence="2">
    <name type="scientific">uncultured Craurococcus sp</name>
    <dbReference type="NCBI Taxonomy" id="1135998"/>
    <lineage>
        <taxon>Bacteria</taxon>
        <taxon>Pseudomonadati</taxon>
        <taxon>Pseudomonadota</taxon>
        <taxon>Alphaproteobacteria</taxon>
        <taxon>Acetobacterales</taxon>
        <taxon>Acetobacteraceae</taxon>
        <taxon>Craurococcus</taxon>
        <taxon>environmental samples</taxon>
    </lineage>
</organism>
<evidence type="ECO:0000313" key="2">
    <source>
        <dbReference type="EMBL" id="CAA9258525.1"/>
    </source>
</evidence>
<dbReference type="EMBL" id="CADCTD010000105">
    <property type="protein sequence ID" value="CAA9258525.1"/>
    <property type="molecule type" value="Genomic_DNA"/>
</dbReference>
<feature type="region of interest" description="Disordered" evidence="1">
    <location>
        <begin position="157"/>
        <end position="217"/>
    </location>
</feature>
<name>A0A6J4IT27_9PROT</name>
<proteinExistence type="predicted"/>
<gene>
    <name evidence="2" type="ORF">AVDCRST_MAG27-2427</name>
</gene>
<accession>A0A6J4IT27</accession>
<dbReference type="AlphaFoldDB" id="A0A6J4IT27"/>
<feature type="compositionally biased region" description="Basic residues" evidence="1">
    <location>
        <begin position="48"/>
        <end position="57"/>
    </location>
</feature>
<evidence type="ECO:0000256" key="1">
    <source>
        <dbReference type="SAM" id="MobiDB-lite"/>
    </source>
</evidence>
<feature type="non-terminal residue" evidence="2">
    <location>
        <position position="217"/>
    </location>
</feature>